<dbReference type="InterPro" id="IPR024467">
    <property type="entry name" value="Xre/MbcA/ParS-like_toxin-bd"/>
</dbReference>
<feature type="domain" description="Antitoxin Xre/MbcA/ParS-like toxin-binding" evidence="1">
    <location>
        <begin position="185"/>
        <end position="226"/>
    </location>
</feature>
<evidence type="ECO:0000313" key="3">
    <source>
        <dbReference type="Proteomes" id="UP000192917"/>
    </source>
</evidence>
<reference evidence="2 3" key="1">
    <citation type="submission" date="2017-04" db="EMBL/GenBank/DDBJ databases">
        <authorList>
            <person name="Afonso C.L."/>
            <person name="Miller P.J."/>
            <person name="Scott M.A."/>
            <person name="Spackman E."/>
            <person name="Goraichik I."/>
            <person name="Dimitrov K.M."/>
            <person name="Suarez D.L."/>
            <person name="Swayne D.E."/>
        </authorList>
    </citation>
    <scope>NUCLEOTIDE SEQUENCE [LARGE SCALE GENOMIC DNA]</scope>
    <source>
        <strain evidence="2 3">USBA 355</strain>
    </source>
</reference>
<dbReference type="EMBL" id="FWZX01000018">
    <property type="protein sequence ID" value="SMF52358.1"/>
    <property type="molecule type" value="Genomic_DNA"/>
</dbReference>
<proteinExistence type="predicted"/>
<dbReference type="AlphaFoldDB" id="A0A1Y6C978"/>
<organism evidence="2 3">
    <name type="scientific">Tistlia consotensis USBA 355</name>
    <dbReference type="NCBI Taxonomy" id="560819"/>
    <lineage>
        <taxon>Bacteria</taxon>
        <taxon>Pseudomonadati</taxon>
        <taxon>Pseudomonadota</taxon>
        <taxon>Alphaproteobacteria</taxon>
        <taxon>Rhodospirillales</taxon>
        <taxon>Rhodovibrionaceae</taxon>
        <taxon>Tistlia</taxon>
    </lineage>
</organism>
<dbReference type="RefSeq" id="WP_085124494.1">
    <property type="nucleotide sequence ID" value="NZ_FWZX01000018.1"/>
</dbReference>
<accession>A0A1Y6C978</accession>
<protein>
    <recommendedName>
        <fullName evidence="1">Antitoxin Xre/MbcA/ParS-like toxin-binding domain-containing protein</fullName>
    </recommendedName>
</protein>
<evidence type="ECO:0000259" key="1">
    <source>
        <dbReference type="Pfam" id="PF09722"/>
    </source>
</evidence>
<keyword evidence="3" id="KW-1185">Reference proteome</keyword>
<dbReference type="Proteomes" id="UP000192917">
    <property type="component" value="Unassembled WGS sequence"/>
</dbReference>
<evidence type="ECO:0000313" key="2">
    <source>
        <dbReference type="EMBL" id="SMF52358.1"/>
    </source>
</evidence>
<dbReference type="Pfam" id="PF09722">
    <property type="entry name" value="Xre_MbcA_ParS_C"/>
    <property type="match status" value="1"/>
</dbReference>
<name>A0A1Y6C978_9PROT</name>
<sequence>MAGATQKKSDRARGVMVLRDAASGRILTQERALPKSSKELALSGPTLDELMTRPTALRSVLDGVGRAVRQAEDTRRPVKLTILVQPDRTAPTVDVEAAPLQGDELDQALAEARARGAARAAEILAGPDMLSADDFARLIGVTREAVRQKATRREALGLQGAKRGVRYPAWQVTRDGGLLPELPRLFAVLGDSPWAVYRFLVQPHPAFKGASPLETLRAGAAKLVLEAAEGVARGDFG</sequence>
<gene>
    <name evidence="2" type="ORF">SAMN05428998_118115</name>
</gene>